<dbReference type="InterPro" id="IPR036397">
    <property type="entry name" value="RNaseH_sf"/>
</dbReference>
<accession>A0A0B7B0Q4</accession>
<organism evidence="2">
    <name type="scientific">Arion vulgaris</name>
    <dbReference type="NCBI Taxonomy" id="1028688"/>
    <lineage>
        <taxon>Eukaryota</taxon>
        <taxon>Metazoa</taxon>
        <taxon>Spiralia</taxon>
        <taxon>Lophotrochozoa</taxon>
        <taxon>Mollusca</taxon>
        <taxon>Gastropoda</taxon>
        <taxon>Heterobranchia</taxon>
        <taxon>Euthyneura</taxon>
        <taxon>Panpulmonata</taxon>
        <taxon>Eupulmonata</taxon>
        <taxon>Stylommatophora</taxon>
        <taxon>Helicina</taxon>
        <taxon>Arionoidea</taxon>
        <taxon>Arionidae</taxon>
        <taxon>Arion</taxon>
    </lineage>
</organism>
<feature type="domain" description="RNase H type-1" evidence="1">
    <location>
        <begin position="1"/>
        <end position="40"/>
    </location>
</feature>
<feature type="non-terminal residue" evidence="2">
    <location>
        <position position="76"/>
    </location>
</feature>
<dbReference type="Pfam" id="PF00075">
    <property type="entry name" value="RNase_H"/>
    <property type="match status" value="1"/>
</dbReference>
<evidence type="ECO:0000313" key="2">
    <source>
        <dbReference type="EMBL" id="CEK86924.1"/>
    </source>
</evidence>
<dbReference type="AlphaFoldDB" id="A0A0B7B0Q4"/>
<dbReference type="PROSITE" id="PS50879">
    <property type="entry name" value="RNASE_H_1"/>
    <property type="match status" value="1"/>
</dbReference>
<dbReference type="Gene3D" id="3.30.420.10">
    <property type="entry name" value="Ribonuclease H-like superfamily/Ribonuclease H"/>
    <property type="match status" value="1"/>
</dbReference>
<name>A0A0B7B0Q4_9EUPU</name>
<protein>
    <recommendedName>
        <fullName evidence="1">RNase H type-1 domain-containing protein</fullName>
    </recommendedName>
</protein>
<proteinExistence type="predicted"/>
<dbReference type="InterPro" id="IPR002156">
    <property type="entry name" value="RNaseH_domain"/>
</dbReference>
<evidence type="ECO:0000259" key="1">
    <source>
        <dbReference type="PROSITE" id="PS50879"/>
    </source>
</evidence>
<sequence length="76" mass="8930">LKETLSELNTIRRVVLQWIPSHCGIPGNKRADKLAKEEATQEQKNLLLSRKRKRLSRPLEKKTNKDIFTTIYIEQD</sequence>
<dbReference type="InterPro" id="IPR012337">
    <property type="entry name" value="RNaseH-like_sf"/>
</dbReference>
<dbReference type="SUPFAM" id="SSF53098">
    <property type="entry name" value="Ribonuclease H-like"/>
    <property type="match status" value="1"/>
</dbReference>
<feature type="non-terminal residue" evidence="2">
    <location>
        <position position="1"/>
    </location>
</feature>
<reference evidence="2" key="1">
    <citation type="submission" date="2014-12" db="EMBL/GenBank/DDBJ databases">
        <title>Insight into the proteome of Arion vulgaris.</title>
        <authorList>
            <person name="Aradska J."/>
            <person name="Bulat T."/>
            <person name="Smidak R."/>
            <person name="Sarate P."/>
            <person name="Gangsoo J."/>
            <person name="Sialana F."/>
            <person name="Bilban M."/>
            <person name="Lubec G."/>
        </authorList>
    </citation>
    <scope>NUCLEOTIDE SEQUENCE</scope>
    <source>
        <tissue evidence="2">Skin</tissue>
    </source>
</reference>
<dbReference type="GO" id="GO:0004523">
    <property type="term" value="F:RNA-DNA hybrid ribonuclease activity"/>
    <property type="evidence" value="ECO:0007669"/>
    <property type="project" value="InterPro"/>
</dbReference>
<dbReference type="GO" id="GO:0003676">
    <property type="term" value="F:nucleic acid binding"/>
    <property type="evidence" value="ECO:0007669"/>
    <property type="project" value="InterPro"/>
</dbReference>
<dbReference type="EMBL" id="HACG01040059">
    <property type="protein sequence ID" value="CEK86924.1"/>
    <property type="molecule type" value="Transcribed_RNA"/>
</dbReference>
<gene>
    <name evidence="2" type="primary">ORF156376</name>
</gene>